<dbReference type="EMBL" id="VGLS01000294">
    <property type="protein sequence ID" value="MBM3224301.1"/>
    <property type="molecule type" value="Genomic_DNA"/>
</dbReference>
<feature type="domain" description="Coenzyme Q-binding protein COQ10 START" evidence="2">
    <location>
        <begin position="57"/>
        <end position="183"/>
    </location>
</feature>
<sequence>MRWTWRWVCTVFLLHLLIAPAMAMKEINWEALFAGEVEVEAVRRPDGISGLRALFTITAPRDRIWTTLLDYSNFPKMFPEIKTIRVLENTQQGAHVEYWVDAVLSEYHYVVYRRYDEPGRRLSWSRISGDVKRIEGSWEIRETPRPDVQMLVYESYVDIGGILPVALVRAEAMRRTHEMGERLRSWIEGRAACLPATSHVQTVGIQPCER</sequence>
<comment type="similarity">
    <text evidence="1">Belongs to the ribosome association toxin RatA family.</text>
</comment>
<dbReference type="SUPFAM" id="SSF55961">
    <property type="entry name" value="Bet v1-like"/>
    <property type="match status" value="1"/>
</dbReference>
<accession>A0A937W037</accession>
<organism evidence="3 4">
    <name type="scientific">Tectimicrobiota bacterium</name>
    <dbReference type="NCBI Taxonomy" id="2528274"/>
    <lineage>
        <taxon>Bacteria</taxon>
        <taxon>Pseudomonadati</taxon>
        <taxon>Nitrospinota/Tectimicrobiota group</taxon>
        <taxon>Candidatus Tectimicrobiota</taxon>
    </lineage>
</organism>
<reference evidence="3" key="1">
    <citation type="submission" date="2019-03" db="EMBL/GenBank/DDBJ databases">
        <title>Lake Tanganyika Metagenome-Assembled Genomes (MAGs).</title>
        <authorList>
            <person name="Tran P."/>
        </authorList>
    </citation>
    <scope>NUCLEOTIDE SEQUENCE</scope>
    <source>
        <strain evidence="3">K_DeepCast_65m_m2_066</strain>
    </source>
</reference>
<evidence type="ECO:0000256" key="1">
    <source>
        <dbReference type="ARBA" id="ARBA00008918"/>
    </source>
</evidence>
<proteinExistence type="inferred from homology"/>
<protein>
    <recommendedName>
        <fullName evidence="2">Coenzyme Q-binding protein COQ10 START domain-containing protein</fullName>
    </recommendedName>
</protein>
<evidence type="ECO:0000313" key="3">
    <source>
        <dbReference type="EMBL" id="MBM3224301.1"/>
    </source>
</evidence>
<dbReference type="InterPro" id="IPR005031">
    <property type="entry name" value="COQ10_START"/>
</dbReference>
<evidence type="ECO:0000313" key="4">
    <source>
        <dbReference type="Proteomes" id="UP000712673"/>
    </source>
</evidence>
<name>A0A937W037_UNCTE</name>
<dbReference type="Proteomes" id="UP000712673">
    <property type="component" value="Unassembled WGS sequence"/>
</dbReference>
<dbReference type="AlphaFoldDB" id="A0A937W037"/>
<dbReference type="InterPro" id="IPR023393">
    <property type="entry name" value="START-like_dom_sf"/>
</dbReference>
<comment type="caution">
    <text evidence="3">The sequence shown here is derived from an EMBL/GenBank/DDBJ whole genome shotgun (WGS) entry which is preliminary data.</text>
</comment>
<gene>
    <name evidence="3" type="ORF">FJZ47_10910</name>
</gene>
<evidence type="ECO:0000259" key="2">
    <source>
        <dbReference type="Pfam" id="PF03364"/>
    </source>
</evidence>
<dbReference type="Gene3D" id="3.30.530.20">
    <property type="match status" value="1"/>
</dbReference>
<dbReference type="Pfam" id="PF03364">
    <property type="entry name" value="Polyketide_cyc"/>
    <property type="match status" value="1"/>
</dbReference>